<evidence type="ECO:0000259" key="2">
    <source>
        <dbReference type="PROSITE" id="PS50030"/>
    </source>
</evidence>
<dbReference type="SUPFAM" id="SSF46934">
    <property type="entry name" value="UBA-like"/>
    <property type="match status" value="3"/>
</dbReference>
<feature type="domain" description="UBA" evidence="2">
    <location>
        <begin position="366"/>
        <end position="406"/>
    </location>
</feature>
<dbReference type="InterPro" id="IPR039749">
    <property type="entry name" value="NUB1"/>
</dbReference>
<protein>
    <recommendedName>
        <fullName evidence="2">UBA domain-containing protein</fullName>
    </recommendedName>
</protein>
<evidence type="ECO:0000313" key="4">
    <source>
        <dbReference type="Proteomes" id="UP001364617"/>
    </source>
</evidence>
<reference evidence="3 4" key="1">
    <citation type="submission" date="2024-02" db="EMBL/GenBank/DDBJ databases">
        <title>Chromosome-level genome assembly of the Eurasian Minnow (Phoxinus phoxinus).</title>
        <authorList>
            <person name="Oriowo T.O."/>
            <person name="Martin S."/>
            <person name="Stange M."/>
            <person name="Chrysostomakis Y."/>
            <person name="Brown T."/>
            <person name="Winkler S."/>
            <person name="Kukowka S."/>
            <person name="Myers E.W."/>
            <person name="Bohne A."/>
        </authorList>
    </citation>
    <scope>NUCLEOTIDE SEQUENCE [LARGE SCALE GENOMIC DNA]</scope>
    <source>
        <strain evidence="3">ZFMK-TIS-60720</strain>
        <tissue evidence="3">Whole Organism</tissue>
    </source>
</reference>
<dbReference type="Pfam" id="PF00627">
    <property type="entry name" value="UBA"/>
    <property type="match status" value="1"/>
</dbReference>
<evidence type="ECO:0000313" key="3">
    <source>
        <dbReference type="EMBL" id="KAK7123294.1"/>
    </source>
</evidence>
<dbReference type="Pfam" id="PF18037">
    <property type="entry name" value="Ubiquitin_5"/>
    <property type="match status" value="1"/>
</dbReference>
<dbReference type="EMBL" id="JAYKXH010000024">
    <property type="protein sequence ID" value="KAK7123294.1"/>
    <property type="molecule type" value="Genomic_DNA"/>
</dbReference>
<dbReference type="InterPro" id="IPR029071">
    <property type="entry name" value="Ubiquitin-like_domsf"/>
</dbReference>
<feature type="region of interest" description="Disordered" evidence="1">
    <location>
        <begin position="513"/>
        <end position="559"/>
    </location>
</feature>
<feature type="compositionally biased region" description="Low complexity" evidence="1">
    <location>
        <begin position="514"/>
        <end position="546"/>
    </location>
</feature>
<accession>A0AAN9GR34</accession>
<dbReference type="Gene3D" id="3.10.20.90">
    <property type="entry name" value="Phosphatidylinositol 3-kinase Catalytic Subunit, Chain A, domain 1"/>
    <property type="match status" value="1"/>
</dbReference>
<dbReference type="Proteomes" id="UP001364617">
    <property type="component" value="Unassembled WGS sequence"/>
</dbReference>
<dbReference type="CDD" id="cd17062">
    <property type="entry name" value="Ubl_NUB1"/>
    <property type="match status" value="1"/>
</dbReference>
<feature type="compositionally biased region" description="Basic and acidic residues" evidence="1">
    <location>
        <begin position="170"/>
        <end position="180"/>
    </location>
</feature>
<feature type="domain" description="UBA" evidence="2">
    <location>
        <begin position="469"/>
        <end position="510"/>
    </location>
</feature>
<dbReference type="Gene3D" id="1.10.8.10">
    <property type="entry name" value="DNA helicase RuvA subunit, C-terminal domain"/>
    <property type="match status" value="3"/>
</dbReference>
<comment type="caution">
    <text evidence="3">The sequence shown here is derived from an EMBL/GenBank/DDBJ whole genome shotgun (WGS) entry which is preliminary data.</text>
</comment>
<dbReference type="InterPro" id="IPR009060">
    <property type="entry name" value="UBA-like_sf"/>
</dbReference>
<gene>
    <name evidence="3" type="ORF">R3I93_021643</name>
</gene>
<dbReference type="SUPFAM" id="SSF54236">
    <property type="entry name" value="Ubiquitin-like"/>
    <property type="match status" value="1"/>
</dbReference>
<dbReference type="CDD" id="cd14291">
    <property type="entry name" value="UBA1_NUB1_like"/>
    <property type="match status" value="1"/>
</dbReference>
<name>A0AAN9GR34_9TELE</name>
<dbReference type="PROSITE" id="PS50030">
    <property type="entry name" value="UBA"/>
    <property type="match status" value="3"/>
</dbReference>
<evidence type="ECO:0000256" key="1">
    <source>
        <dbReference type="SAM" id="MobiDB-lite"/>
    </source>
</evidence>
<dbReference type="InterPro" id="IPR015940">
    <property type="entry name" value="UBA"/>
</dbReference>
<proteinExistence type="predicted"/>
<organism evidence="3 4">
    <name type="scientific">Phoxinus phoxinus</name>
    <name type="common">Eurasian minnow</name>
    <dbReference type="NCBI Taxonomy" id="58324"/>
    <lineage>
        <taxon>Eukaryota</taxon>
        <taxon>Metazoa</taxon>
        <taxon>Chordata</taxon>
        <taxon>Craniata</taxon>
        <taxon>Vertebrata</taxon>
        <taxon>Euteleostomi</taxon>
        <taxon>Actinopterygii</taxon>
        <taxon>Neopterygii</taxon>
        <taxon>Teleostei</taxon>
        <taxon>Ostariophysi</taxon>
        <taxon>Cypriniformes</taxon>
        <taxon>Leuciscidae</taxon>
        <taxon>Phoxininae</taxon>
        <taxon>Phoxinus</taxon>
    </lineage>
</organism>
<dbReference type="PANTHER" id="PTHR12948:SF3">
    <property type="entry name" value="NEDD8 ULTIMATE BUSTER 1"/>
    <property type="match status" value="1"/>
</dbReference>
<keyword evidence="4" id="KW-1185">Reference proteome</keyword>
<dbReference type="GO" id="GO:2000058">
    <property type="term" value="P:regulation of ubiquitin-dependent protein catabolic process"/>
    <property type="evidence" value="ECO:0007669"/>
    <property type="project" value="TreeGrafter"/>
</dbReference>
<sequence>MDEQHIQARLIALLRQDNIRLWLEPYTTDTGDPELHNIQELAVKYAPVTGFPVQDVMSTLEIIRSDSSRKDEGNKEFKETSVASLELHLPREGEKKKRKEHLKTKLDITTQELKNRISEEFKFKHFNLILSGKKLSPGMRLDEQNVKNNSKVMVLNVTSDEVKNVMLEEEEKKRSQDEGVQRTQKGFQILSERDGSEDPTNTPFLEIADQKGNPLQIPNDERKALILAMGFHEKGRSLMKKRDHSAALCHLLLADEQFNKCNSALLNTVDNYAVLQLDVVWCFQALEQLDCLNDARQRLSRAEECFQRCYGEQQSRLRLIKGQTGGEDVLFLRLYLLQSVLAYHDGNKNQASYKLKEVERLFGQLFLDPDKIAQLVGLGFSDQDARLGLRACRGDLSEAVLHITQRKKEKKEMKEREREKRRRRLQDINTLVELNFSKRDAARALHQARGDVDKAYNILLDGAEAQTQSSDRQTKLDQLVSYGFQLDVADSALRLMGDDLELATQMLLDHQGVVPPDLLSPSPPSSSSEEPSTSSSSDNTVSASSPLDEELVNEALEDIPRHEEDYLDLTLDEEQELMKFIRSRLDKQPTSSG</sequence>
<feature type="compositionally biased region" description="Acidic residues" evidence="1">
    <location>
        <begin position="547"/>
        <end position="557"/>
    </location>
</feature>
<dbReference type="PANTHER" id="PTHR12948">
    <property type="entry name" value="NEDD8 ULTIMATE BUSTER-1 BS4 PROTEIN"/>
    <property type="match status" value="1"/>
</dbReference>
<dbReference type="AlphaFoldDB" id="A0AAN9GR34"/>
<dbReference type="SMART" id="SM00165">
    <property type="entry name" value="UBA"/>
    <property type="match status" value="3"/>
</dbReference>
<feature type="region of interest" description="Disordered" evidence="1">
    <location>
        <begin position="169"/>
        <end position="203"/>
    </location>
</feature>
<feature type="domain" description="UBA" evidence="2">
    <location>
        <begin position="417"/>
        <end position="462"/>
    </location>
</feature>
<dbReference type="InterPro" id="IPR041207">
    <property type="entry name" value="NUB1_ubiquitin-like_dom"/>
</dbReference>